<comment type="caution">
    <text evidence="1">The sequence shown here is derived from an EMBL/GenBank/DDBJ whole genome shotgun (WGS) entry which is preliminary data.</text>
</comment>
<accession>A0ACC1U8S6</accession>
<name>A0ACC1U8S6_9AGAR</name>
<evidence type="ECO:0000313" key="1">
    <source>
        <dbReference type="EMBL" id="KAJ3813489.1"/>
    </source>
</evidence>
<dbReference type="Proteomes" id="UP001163835">
    <property type="component" value="Unassembled WGS sequence"/>
</dbReference>
<protein>
    <submittedName>
        <fullName evidence="1">Uncharacterized protein</fullName>
    </submittedName>
</protein>
<gene>
    <name evidence="1" type="ORF">F5876DRAFT_2693</name>
</gene>
<sequence>LVQRACRQFISVTTVLNYIGDHYSLPTGWLEIIMNITVPEDFDLLYPDLDLLYMQILSMCKNRDLLLHVMSHLLKPDSGIYFDSCYKQQTSHCIEGLFSLQKGKTSTLFFGLHLVLIIPEDDHKHITMCHTSFVDFLTDQKQWGKYYVDIDPMTCHEQIAMYLLKCITHLT</sequence>
<dbReference type="EMBL" id="MU794992">
    <property type="protein sequence ID" value="KAJ3813489.1"/>
    <property type="molecule type" value="Genomic_DNA"/>
</dbReference>
<proteinExistence type="predicted"/>
<organism evidence="1 2">
    <name type="scientific">Lentinula aff. lateritia</name>
    <dbReference type="NCBI Taxonomy" id="2804960"/>
    <lineage>
        <taxon>Eukaryota</taxon>
        <taxon>Fungi</taxon>
        <taxon>Dikarya</taxon>
        <taxon>Basidiomycota</taxon>
        <taxon>Agaricomycotina</taxon>
        <taxon>Agaricomycetes</taxon>
        <taxon>Agaricomycetidae</taxon>
        <taxon>Agaricales</taxon>
        <taxon>Marasmiineae</taxon>
        <taxon>Omphalotaceae</taxon>
        <taxon>Lentinula</taxon>
    </lineage>
</organism>
<keyword evidence="2" id="KW-1185">Reference proteome</keyword>
<feature type="non-terminal residue" evidence="1">
    <location>
        <position position="171"/>
    </location>
</feature>
<feature type="non-terminal residue" evidence="1">
    <location>
        <position position="1"/>
    </location>
</feature>
<evidence type="ECO:0000313" key="2">
    <source>
        <dbReference type="Proteomes" id="UP001163835"/>
    </source>
</evidence>
<reference evidence="1" key="1">
    <citation type="submission" date="2022-09" db="EMBL/GenBank/DDBJ databases">
        <title>A Global Phylogenomic Analysis of the Shiitake Genus Lentinula.</title>
        <authorList>
            <consortium name="DOE Joint Genome Institute"/>
            <person name="Sierra-Patev S."/>
            <person name="Min B."/>
            <person name="Naranjo-Ortiz M."/>
            <person name="Looney B."/>
            <person name="Konkel Z."/>
            <person name="Slot J.C."/>
            <person name="Sakamoto Y."/>
            <person name="Steenwyk J.L."/>
            <person name="Rokas A."/>
            <person name="Carro J."/>
            <person name="Camarero S."/>
            <person name="Ferreira P."/>
            <person name="Molpeceres G."/>
            <person name="Ruiz-Duenas F.J."/>
            <person name="Serrano A."/>
            <person name="Henrissat B."/>
            <person name="Drula E."/>
            <person name="Hughes K.W."/>
            <person name="Mata J.L."/>
            <person name="Ishikawa N.K."/>
            <person name="Vargas-Isla R."/>
            <person name="Ushijima S."/>
            <person name="Smith C.A."/>
            <person name="Ahrendt S."/>
            <person name="Andreopoulos W."/>
            <person name="He G."/>
            <person name="Labutti K."/>
            <person name="Lipzen A."/>
            <person name="Ng V."/>
            <person name="Riley R."/>
            <person name="Sandor L."/>
            <person name="Barry K."/>
            <person name="Martinez A.T."/>
            <person name="Xiao Y."/>
            <person name="Gibbons J.G."/>
            <person name="Terashima K."/>
            <person name="Grigoriev I.V."/>
            <person name="Hibbett D.S."/>
        </authorList>
    </citation>
    <scope>NUCLEOTIDE SEQUENCE</scope>
    <source>
        <strain evidence="1">TMI1499</strain>
    </source>
</reference>